<dbReference type="AlphaFoldDB" id="A0A942E2F0"/>
<evidence type="ECO:0000313" key="3">
    <source>
        <dbReference type="Proteomes" id="UP000680348"/>
    </source>
</evidence>
<proteinExistence type="predicted"/>
<protein>
    <submittedName>
        <fullName evidence="2">Uncharacterized protein</fullName>
    </submittedName>
</protein>
<sequence>MRIPILLAATLATAPVQASGGIWCSSEDGPVKIELQAGVTHGMGFAVFDLRATAETEDKKVREDLRNSSFGKSELAQYWFRDGEIRVGFYREQATDPFGSVEVVIRANADDEPSYSGDYTFTAYDNAGGKGVEVVHKGKINCGAE</sequence>
<evidence type="ECO:0000313" key="2">
    <source>
        <dbReference type="EMBL" id="MBS3649781.1"/>
    </source>
</evidence>
<reference evidence="2" key="1">
    <citation type="submission" date="2021-04" db="EMBL/GenBank/DDBJ databases">
        <title>Pseudaminobacter soli sp. nov., isolated from paddy soil contaminated by heavy metals.</title>
        <authorList>
            <person name="Zhang K."/>
        </authorList>
    </citation>
    <scope>NUCLEOTIDE SEQUENCE</scope>
    <source>
        <strain evidence="2">19-2017</strain>
    </source>
</reference>
<comment type="caution">
    <text evidence="2">The sequence shown here is derived from an EMBL/GenBank/DDBJ whole genome shotgun (WGS) entry which is preliminary data.</text>
</comment>
<accession>A0A942E2F0</accession>
<keyword evidence="3" id="KW-1185">Reference proteome</keyword>
<dbReference type="EMBL" id="JAGWCR010000007">
    <property type="protein sequence ID" value="MBS3649781.1"/>
    <property type="molecule type" value="Genomic_DNA"/>
</dbReference>
<dbReference type="RefSeq" id="WP_188255344.1">
    <property type="nucleotide sequence ID" value="NZ_JABVCF010000007.1"/>
</dbReference>
<dbReference type="Proteomes" id="UP000680348">
    <property type="component" value="Unassembled WGS sequence"/>
</dbReference>
<name>A0A942E2F0_9HYPH</name>
<keyword evidence="1" id="KW-0732">Signal</keyword>
<evidence type="ECO:0000256" key="1">
    <source>
        <dbReference type="SAM" id="SignalP"/>
    </source>
</evidence>
<gene>
    <name evidence="2" type="ORF">KEU06_14305</name>
</gene>
<organism evidence="2 3">
    <name type="scientific">Pseudaminobacter soli</name>
    <name type="common">ex Zhang et al. 2022</name>
    <dbReference type="NCBI Taxonomy" id="2831468"/>
    <lineage>
        <taxon>Bacteria</taxon>
        <taxon>Pseudomonadati</taxon>
        <taxon>Pseudomonadota</taxon>
        <taxon>Alphaproteobacteria</taxon>
        <taxon>Hyphomicrobiales</taxon>
        <taxon>Phyllobacteriaceae</taxon>
        <taxon>Pseudaminobacter</taxon>
    </lineage>
</organism>
<feature type="signal peptide" evidence="1">
    <location>
        <begin position="1"/>
        <end position="18"/>
    </location>
</feature>
<feature type="chain" id="PRO_5036777067" evidence="1">
    <location>
        <begin position="19"/>
        <end position="145"/>
    </location>
</feature>